<evidence type="ECO:0000313" key="4">
    <source>
        <dbReference type="EMBL" id="PYE18136.1"/>
    </source>
</evidence>
<accession>A0A318RRT4</accession>
<dbReference type="PRINTS" id="PR00455">
    <property type="entry name" value="HTHTETR"/>
</dbReference>
<dbReference type="Gene3D" id="1.10.357.10">
    <property type="entry name" value="Tetracycline Repressor, domain 2"/>
    <property type="match status" value="1"/>
</dbReference>
<keyword evidence="1 2" id="KW-0238">DNA-binding</keyword>
<dbReference type="Pfam" id="PF00440">
    <property type="entry name" value="TetR_N"/>
    <property type="match status" value="1"/>
</dbReference>
<dbReference type="EMBL" id="QJSP01000005">
    <property type="protein sequence ID" value="PYE18136.1"/>
    <property type="molecule type" value="Genomic_DNA"/>
</dbReference>
<feature type="DNA-binding region" description="H-T-H motif" evidence="2">
    <location>
        <begin position="36"/>
        <end position="55"/>
    </location>
</feature>
<proteinExistence type="predicted"/>
<dbReference type="PANTHER" id="PTHR30055:SF223">
    <property type="entry name" value="HTH-TYPE TRANSCRIPTIONAL REGULATOR UIDR"/>
    <property type="match status" value="1"/>
</dbReference>
<keyword evidence="5" id="KW-1185">Reference proteome</keyword>
<evidence type="ECO:0000256" key="2">
    <source>
        <dbReference type="PROSITE-ProRule" id="PRU00335"/>
    </source>
</evidence>
<dbReference type="PROSITE" id="PS50977">
    <property type="entry name" value="HTH_TETR_2"/>
    <property type="match status" value="1"/>
</dbReference>
<name>A0A318RRT4_WILLI</name>
<dbReference type="GO" id="GO:0003700">
    <property type="term" value="F:DNA-binding transcription factor activity"/>
    <property type="evidence" value="ECO:0007669"/>
    <property type="project" value="TreeGrafter"/>
</dbReference>
<dbReference type="Proteomes" id="UP000247591">
    <property type="component" value="Unassembled WGS sequence"/>
</dbReference>
<evidence type="ECO:0000256" key="1">
    <source>
        <dbReference type="ARBA" id="ARBA00023125"/>
    </source>
</evidence>
<reference evidence="4 5" key="1">
    <citation type="submission" date="2018-06" db="EMBL/GenBank/DDBJ databases">
        <title>Genomic Encyclopedia of Type Strains, Phase IV (KMG-IV): sequencing the most valuable type-strain genomes for metagenomic binning, comparative biology and taxonomic classification.</title>
        <authorList>
            <person name="Goeker M."/>
        </authorList>
    </citation>
    <scope>NUCLEOTIDE SEQUENCE [LARGE SCALE GENOMIC DNA]</scope>
    <source>
        <strain evidence="4 5">DSM 45521</strain>
    </source>
</reference>
<protein>
    <submittedName>
        <fullName evidence="4">TetR family transcriptional regulator</fullName>
    </submittedName>
</protein>
<comment type="caution">
    <text evidence="4">The sequence shown here is derived from an EMBL/GenBank/DDBJ whole genome shotgun (WGS) entry which is preliminary data.</text>
</comment>
<dbReference type="AlphaFoldDB" id="A0A318RRT4"/>
<feature type="domain" description="HTH tetR-type" evidence="3">
    <location>
        <begin position="14"/>
        <end position="73"/>
    </location>
</feature>
<dbReference type="InterPro" id="IPR009057">
    <property type="entry name" value="Homeodomain-like_sf"/>
</dbReference>
<organism evidence="4 5">
    <name type="scientific">Williamsia limnetica</name>
    <dbReference type="NCBI Taxonomy" id="882452"/>
    <lineage>
        <taxon>Bacteria</taxon>
        <taxon>Bacillati</taxon>
        <taxon>Actinomycetota</taxon>
        <taxon>Actinomycetes</taxon>
        <taxon>Mycobacteriales</taxon>
        <taxon>Nocardiaceae</taxon>
        <taxon>Williamsia</taxon>
    </lineage>
</organism>
<evidence type="ECO:0000259" key="3">
    <source>
        <dbReference type="PROSITE" id="PS50977"/>
    </source>
</evidence>
<evidence type="ECO:0000313" key="5">
    <source>
        <dbReference type="Proteomes" id="UP000247591"/>
    </source>
</evidence>
<dbReference type="InterPro" id="IPR050109">
    <property type="entry name" value="HTH-type_TetR-like_transc_reg"/>
</dbReference>
<sequence>MSQARKKPVQDRSRFMVDTILEAATRVFDDEGTAGTTNRIADLAGVSIGSLYQYFPNKQAILAELTLRHLAEATATLLALCDRFDAEEPNRDEMVTAMVGTVVDLNGLHPRAHAVMRELAPRTPELIAGFAALTEVLADRMIPHLVRTGIPESTAPMRARLLVASLDGQVHQLIAGTSTTNDRAALAAAIVAGLG</sequence>
<dbReference type="PANTHER" id="PTHR30055">
    <property type="entry name" value="HTH-TYPE TRANSCRIPTIONAL REGULATOR RUTR"/>
    <property type="match status" value="1"/>
</dbReference>
<dbReference type="SUPFAM" id="SSF46689">
    <property type="entry name" value="Homeodomain-like"/>
    <property type="match status" value="1"/>
</dbReference>
<dbReference type="InterPro" id="IPR001647">
    <property type="entry name" value="HTH_TetR"/>
</dbReference>
<dbReference type="GO" id="GO:0000976">
    <property type="term" value="F:transcription cis-regulatory region binding"/>
    <property type="evidence" value="ECO:0007669"/>
    <property type="project" value="TreeGrafter"/>
</dbReference>
<gene>
    <name evidence="4" type="ORF">DFR67_105281</name>
</gene>